<dbReference type="SUPFAM" id="SSF75553">
    <property type="entry name" value="Smc hinge domain"/>
    <property type="match status" value="1"/>
</dbReference>
<dbReference type="SUPFAM" id="SSF52540">
    <property type="entry name" value="P-loop containing nucleoside triphosphate hydrolases"/>
    <property type="match status" value="1"/>
</dbReference>
<feature type="domain" description="RecF/RecN/SMC N-terminal" evidence="9">
    <location>
        <begin position="210"/>
        <end position="1147"/>
    </location>
</feature>
<feature type="coiled-coil region" evidence="7">
    <location>
        <begin position="654"/>
        <end position="702"/>
    </location>
</feature>
<dbReference type="GO" id="GO:0003677">
    <property type="term" value="F:DNA binding"/>
    <property type="evidence" value="ECO:0007669"/>
    <property type="project" value="UniProtKB-KW"/>
</dbReference>
<evidence type="ECO:0000256" key="7">
    <source>
        <dbReference type="SAM" id="Coils"/>
    </source>
</evidence>
<feature type="coiled-coil region" evidence="7">
    <location>
        <begin position="970"/>
        <end position="1004"/>
    </location>
</feature>
<feature type="non-terminal residue" evidence="10">
    <location>
        <position position="1"/>
    </location>
</feature>
<dbReference type="PIRSF" id="PIRSF005719">
    <property type="entry name" value="SMC"/>
    <property type="match status" value="1"/>
</dbReference>
<dbReference type="InterPro" id="IPR011890">
    <property type="entry name" value="SMC_prok"/>
</dbReference>
<keyword evidence="6" id="KW-0238">DNA-binding</keyword>
<dbReference type="GO" id="GO:0016887">
    <property type="term" value="F:ATP hydrolysis activity"/>
    <property type="evidence" value="ECO:0007669"/>
    <property type="project" value="InterPro"/>
</dbReference>
<dbReference type="GO" id="GO:0007062">
    <property type="term" value="P:sister chromatid cohesion"/>
    <property type="evidence" value="ECO:0007669"/>
    <property type="project" value="InterPro"/>
</dbReference>
<sequence>VGPNGCGKSNVVDAVRWVLGEQSVKHLRGRSMEDVIFSGSSFHKPSGMAEVTLTFSNPKGDTLRQFADYTEIAISRRLYRSGESVYMINKTPVRLKDVRELFMDTGIGGTGYSIIEQGRVGEIVGAKPIERRILIDDAAGIVKFRFKRETAEKRLEETTQNLLRVNDVLGALSEQEEGLREHVERAEKYLELQEQSDLLERRHLCLSWHQTGLNEQKAQELVQGQHQQQQDLQSEKSVVETEVERLKLEQTQRGTKVGERREQLFQKEQNIQEAENQRELEKQNLQNVSEQQRGQENELEELKQRLTERQKERAEIEMRQKELAKQSEEMQAKLDIIEENRSEENEALQKATEETSALQKRLLTVHTELTNQTNQKNFLDERLENLTERQQRLQDQEQSHRNLLQESTLQVSDSEEQMETMRLQKEELSGKLADLESRIEDQHSQLTEEEKRLEDLRYQQSTAQSRIESLQQIQAHYEGFSDSVKIFMQLMRENPETKKKLGVTGLLADFISVSADILDMVSPVMADVLDWVVIERADKLPQIESFCAEHELGQLWIVTLDRPPTTPETTVNKGILLQDILKFEEPLQKWGEKFFSRFALLKDDKNFWSEVKNNWPETPDEWLSSSGIRLSNSSVSMGKVQSGSLGFLQRQQQITDVEAYVDDLQQKIKKIESELKILRKGHESLKEEQESCEEELRKLEFSLLSGNKELEHHQLEEHRMQQTVSQLSHDSESILQEMDSSRLKEKTAAKTITSLEIERTELEEKTKQLHERIQVQQSRIDAIAEELLAHRVSLTEATEQQKNTEEAESRLLRECEETSLRLEQLETAHHDGKLKFEHSQNRISEIDESFEGMLGERSIMKLELEEEIQLHEQKNEEQTLLTQKLQERQGLLENSVNVAHQESIRLTEFRIQREQLEDQLREITDQSPETIFAEMEVETSDHKKMGQELRALKVLLNEMGAVNLAAPEEYATLTERIDFLKSQSDDLQKAVDDLKETIKDINIESRRRFRKMFDQVNENFLNVFNSLFEGGEAKLVLTDSEDLLNAGVDIVAQPPGKKLQNINLLSGGEKALTAISLIFAIFLVKPSPFCLLDEVDAPLDDVNIVRFNRLITGLSDDSQFILITHNKKTMEIGDLLYGVTMEDPGISKTVSVEFKEAERLIT</sequence>
<dbReference type="Gene3D" id="3.40.50.300">
    <property type="entry name" value="P-loop containing nucleotide triphosphate hydrolases"/>
    <property type="match status" value="2"/>
</dbReference>
<dbReference type="GO" id="GO:0005737">
    <property type="term" value="C:cytoplasm"/>
    <property type="evidence" value="ECO:0007669"/>
    <property type="project" value="UniProtKB-SubCell"/>
</dbReference>
<organism evidence="10">
    <name type="scientific">marine metagenome</name>
    <dbReference type="NCBI Taxonomy" id="408172"/>
    <lineage>
        <taxon>unclassified sequences</taxon>
        <taxon>metagenomes</taxon>
        <taxon>ecological metagenomes</taxon>
    </lineage>
</organism>
<protein>
    <recommendedName>
        <fullName evidence="9">RecF/RecN/SMC N-terminal domain-containing protein</fullName>
    </recommendedName>
</protein>
<evidence type="ECO:0000259" key="9">
    <source>
        <dbReference type="Pfam" id="PF02463"/>
    </source>
</evidence>
<dbReference type="Gene3D" id="1.20.1060.20">
    <property type="match status" value="1"/>
</dbReference>
<gene>
    <name evidence="10" type="ORF">METZ01_LOCUS40584</name>
</gene>
<accession>A0A381R810</accession>
<proteinExistence type="inferred from homology"/>
<dbReference type="EMBL" id="UINC01001738">
    <property type="protein sequence ID" value="SUZ87730.1"/>
    <property type="molecule type" value="Genomic_DNA"/>
</dbReference>
<keyword evidence="5 7" id="KW-0175">Coiled coil</keyword>
<dbReference type="Gene3D" id="6.10.140.1720">
    <property type="match status" value="1"/>
</dbReference>
<feature type="coiled-coil region" evidence="7">
    <location>
        <begin position="745"/>
        <end position="828"/>
    </location>
</feature>
<dbReference type="Pfam" id="PF02463">
    <property type="entry name" value="SMC_N"/>
    <property type="match status" value="2"/>
</dbReference>
<dbReference type="InterPro" id="IPR024704">
    <property type="entry name" value="SMC"/>
</dbReference>
<feature type="compositionally biased region" description="Basic and acidic residues" evidence="8">
    <location>
        <begin position="390"/>
        <end position="400"/>
    </location>
</feature>
<reference evidence="10" key="1">
    <citation type="submission" date="2018-05" db="EMBL/GenBank/DDBJ databases">
        <authorList>
            <person name="Lanie J.A."/>
            <person name="Ng W.-L."/>
            <person name="Kazmierczak K.M."/>
            <person name="Andrzejewski T.M."/>
            <person name="Davidsen T.M."/>
            <person name="Wayne K.J."/>
            <person name="Tettelin H."/>
            <person name="Glass J.I."/>
            <person name="Rusch D."/>
            <person name="Podicherti R."/>
            <person name="Tsui H.-C.T."/>
            <person name="Winkler M.E."/>
        </authorList>
    </citation>
    <scope>NUCLEOTIDE SEQUENCE</scope>
</reference>
<comment type="subcellular location">
    <subcellularLocation>
        <location evidence="1">Cytoplasm</location>
    </subcellularLocation>
</comment>
<dbReference type="NCBIfam" id="TIGR02168">
    <property type="entry name" value="SMC_prok_B"/>
    <property type="match status" value="1"/>
</dbReference>
<feature type="compositionally biased region" description="Polar residues" evidence="8">
    <location>
        <begin position="401"/>
        <end position="412"/>
    </location>
</feature>
<dbReference type="PANTHER" id="PTHR43977">
    <property type="entry name" value="STRUCTURAL MAINTENANCE OF CHROMOSOMES PROTEIN 3"/>
    <property type="match status" value="1"/>
</dbReference>
<dbReference type="InterPro" id="IPR027417">
    <property type="entry name" value="P-loop_NTPase"/>
</dbReference>
<name>A0A381R810_9ZZZZ</name>
<keyword evidence="2" id="KW-0963">Cytoplasm</keyword>
<dbReference type="InterPro" id="IPR003395">
    <property type="entry name" value="RecF/RecN/SMC_N"/>
</dbReference>
<feature type="coiled-coil region" evidence="7">
    <location>
        <begin position="861"/>
        <end position="926"/>
    </location>
</feature>
<evidence type="ECO:0000256" key="2">
    <source>
        <dbReference type="ARBA" id="ARBA00022490"/>
    </source>
</evidence>
<evidence type="ECO:0000256" key="6">
    <source>
        <dbReference type="ARBA" id="ARBA00023125"/>
    </source>
</evidence>
<evidence type="ECO:0000256" key="1">
    <source>
        <dbReference type="ARBA" id="ARBA00004496"/>
    </source>
</evidence>
<dbReference type="AlphaFoldDB" id="A0A381R810"/>
<dbReference type="HAMAP" id="MF_01894">
    <property type="entry name" value="Smc_prok"/>
    <property type="match status" value="1"/>
</dbReference>
<keyword evidence="4" id="KW-0067">ATP-binding</keyword>
<evidence type="ECO:0000256" key="3">
    <source>
        <dbReference type="ARBA" id="ARBA00022741"/>
    </source>
</evidence>
<evidence type="ECO:0000313" key="10">
    <source>
        <dbReference type="EMBL" id="SUZ87730.1"/>
    </source>
</evidence>
<keyword evidence="3" id="KW-0547">Nucleotide-binding</keyword>
<dbReference type="GO" id="GO:0030261">
    <property type="term" value="P:chromosome condensation"/>
    <property type="evidence" value="ECO:0007669"/>
    <property type="project" value="InterPro"/>
</dbReference>
<evidence type="ECO:0000256" key="4">
    <source>
        <dbReference type="ARBA" id="ARBA00022840"/>
    </source>
</evidence>
<dbReference type="InterPro" id="IPR036277">
    <property type="entry name" value="SMC_hinge_sf"/>
</dbReference>
<dbReference type="FunFam" id="3.40.50.300:FF:000901">
    <property type="entry name" value="Chromosome partition protein Smc"/>
    <property type="match status" value="1"/>
</dbReference>
<evidence type="ECO:0000256" key="5">
    <source>
        <dbReference type="ARBA" id="ARBA00023054"/>
    </source>
</evidence>
<dbReference type="GO" id="GO:0005524">
    <property type="term" value="F:ATP binding"/>
    <property type="evidence" value="ECO:0007669"/>
    <property type="project" value="UniProtKB-KW"/>
</dbReference>
<feature type="domain" description="RecF/RecN/SMC N-terminal" evidence="9">
    <location>
        <begin position="1"/>
        <end position="108"/>
    </location>
</feature>
<dbReference type="GO" id="GO:0005694">
    <property type="term" value="C:chromosome"/>
    <property type="evidence" value="ECO:0007669"/>
    <property type="project" value="InterPro"/>
</dbReference>
<feature type="region of interest" description="Disordered" evidence="8">
    <location>
        <begin position="390"/>
        <end position="417"/>
    </location>
</feature>
<evidence type="ECO:0000256" key="8">
    <source>
        <dbReference type="SAM" id="MobiDB-lite"/>
    </source>
</evidence>
<dbReference type="CDD" id="cd03278">
    <property type="entry name" value="ABC_SMC_barmotin"/>
    <property type="match status" value="1"/>
</dbReference>